<accession>A0A4Q2A748</accession>
<dbReference type="Pfam" id="PF01321">
    <property type="entry name" value="Creatinase_N"/>
    <property type="match status" value="1"/>
</dbReference>
<proteinExistence type="predicted"/>
<dbReference type="AlphaFoldDB" id="A0A4Q2A748"/>
<evidence type="ECO:0000313" key="4">
    <source>
        <dbReference type="Proteomes" id="UP000289650"/>
    </source>
</evidence>
<dbReference type="InterPro" id="IPR036005">
    <property type="entry name" value="Creatinase/aminopeptidase-like"/>
</dbReference>
<dbReference type="InterPro" id="IPR050422">
    <property type="entry name" value="X-Pro_aminopeptidase_P"/>
</dbReference>
<dbReference type="InterPro" id="IPR000994">
    <property type="entry name" value="Pept_M24"/>
</dbReference>
<dbReference type="InterPro" id="IPR000587">
    <property type="entry name" value="Creatinase_N"/>
</dbReference>
<dbReference type="Pfam" id="PF16189">
    <property type="entry name" value="Creatinase_N_2"/>
    <property type="match status" value="1"/>
</dbReference>
<dbReference type="RefSeq" id="WP_129517470.1">
    <property type="nucleotide sequence ID" value="NZ_QWEX01000003.1"/>
</dbReference>
<dbReference type="GO" id="GO:0005737">
    <property type="term" value="C:cytoplasm"/>
    <property type="evidence" value="ECO:0007669"/>
    <property type="project" value="UniProtKB-ARBA"/>
</dbReference>
<dbReference type="SUPFAM" id="SSF53092">
    <property type="entry name" value="Creatinase/prolidase N-terminal domain"/>
    <property type="match status" value="1"/>
</dbReference>
<dbReference type="Proteomes" id="UP000289650">
    <property type="component" value="Unassembled WGS sequence"/>
</dbReference>
<sequence length="614" mass="66988">MSTLKYDFPHQASAQPDIALNHQRLSALLQKEGLGAVIVTLQTDLTGAPSFQQNQILALSGFDGSAGFGIFLSRLCADAIGVQQFVLFADGRYHSQAESQCAADRVTLEKIRYAEDLWPSLIEWLSGKTDLIGIVAYDESITTVSQKVDLLLNAFDSPVRLKAIDGGVIERQLGIAGGTMGRAIFELPRSITGASIAENLAKLDQRIAVHLSSREIRTLFVTSVPQDLAYLLNSRGYHTEYSSSHHGILFVIEGHAYLFLPEGCDRCPVEIASYADLQVIGSDVRELQRRLSAHDIDFACYSFDTTSCTTQRVLSDIVPDARHINFSPVELMRARKTPEVLDSVRDAFSRSSRAVAETMRRAKTGDDGRVASEFDLSCAIREAYRKHGANSLSFRSIAAGGANSAIPHYCASSPEVHLADGELVLLDSGAYYDGGFATDCTRVVLRRTHAGTVAQPWQKEIYTVALKAAITGLTAKFPVGTSGRRLDELVRGECSAAGYDYAHGTGHGIGTDVHERGIWFSPTTSYEIVPDAVASIEPGIYCPGRGGVRIENVVIVRRDPGQRAIVEFENVVIVGYDWDLIDVDRLDDGERRYLKAYEAQCVAAGTQVTECPLL</sequence>
<name>A0A4Q2A748_9BURK</name>
<dbReference type="Gene3D" id="3.90.230.10">
    <property type="entry name" value="Creatinase/methionine aminopeptidase superfamily"/>
    <property type="match status" value="1"/>
</dbReference>
<dbReference type="Gene3D" id="3.40.350.10">
    <property type="entry name" value="Creatinase/prolidase N-terminal domain"/>
    <property type="match status" value="2"/>
</dbReference>
<reference evidence="3 4" key="1">
    <citation type="submission" date="2018-08" db="EMBL/GenBank/DDBJ databases">
        <title>Mountain-cultivated ginseng endophyte, Burkholderia stabilis and its activity against ginseng root rot disease.</title>
        <authorList>
            <person name="Tapan Kumar M."/>
            <person name="Bae H."/>
            <person name="Shanmugam G."/>
            <person name="Jeon J."/>
        </authorList>
    </citation>
    <scope>NUCLEOTIDE SEQUENCE [LARGE SCALE GENOMIC DNA]</scope>
    <source>
        <strain evidence="3 4">EB159</strain>
    </source>
</reference>
<evidence type="ECO:0000313" key="3">
    <source>
        <dbReference type="EMBL" id="RXV65019.1"/>
    </source>
</evidence>
<organism evidence="3 4">
    <name type="scientific">Burkholderia stabilis</name>
    <dbReference type="NCBI Taxonomy" id="95485"/>
    <lineage>
        <taxon>Bacteria</taxon>
        <taxon>Pseudomonadati</taxon>
        <taxon>Pseudomonadota</taxon>
        <taxon>Betaproteobacteria</taxon>
        <taxon>Burkholderiales</taxon>
        <taxon>Burkholderiaceae</taxon>
        <taxon>Burkholderia</taxon>
        <taxon>Burkholderia cepacia complex</taxon>
    </lineage>
</organism>
<dbReference type="EMBL" id="QWEX01000003">
    <property type="protein sequence ID" value="RXV65019.1"/>
    <property type="molecule type" value="Genomic_DNA"/>
</dbReference>
<feature type="domain" description="Creatinase N-terminal" evidence="2">
    <location>
        <begin position="23"/>
        <end position="150"/>
    </location>
</feature>
<dbReference type="InterPro" id="IPR029149">
    <property type="entry name" value="Creatin/AminoP/Spt16_N"/>
</dbReference>
<feature type="domain" description="Peptidase M24" evidence="1">
    <location>
        <begin position="344"/>
        <end position="557"/>
    </location>
</feature>
<dbReference type="SUPFAM" id="SSF55920">
    <property type="entry name" value="Creatinase/aminopeptidase"/>
    <property type="match status" value="1"/>
</dbReference>
<protein>
    <submittedName>
        <fullName evidence="3">M24 family metallopeptidase</fullName>
    </submittedName>
</protein>
<dbReference type="Pfam" id="PF00557">
    <property type="entry name" value="Peptidase_M24"/>
    <property type="match status" value="1"/>
</dbReference>
<dbReference type="PANTHER" id="PTHR43763:SF6">
    <property type="entry name" value="XAA-PRO AMINOPEPTIDASE 1"/>
    <property type="match status" value="1"/>
</dbReference>
<dbReference type="OrthoDB" id="9806388at2"/>
<comment type="caution">
    <text evidence="3">The sequence shown here is derived from an EMBL/GenBank/DDBJ whole genome shotgun (WGS) entry which is preliminary data.</text>
</comment>
<gene>
    <name evidence="3" type="ORF">D1006_33110</name>
</gene>
<dbReference type="PANTHER" id="PTHR43763">
    <property type="entry name" value="XAA-PRO AMINOPEPTIDASE 1"/>
    <property type="match status" value="1"/>
</dbReference>
<evidence type="ECO:0000259" key="1">
    <source>
        <dbReference type="Pfam" id="PF00557"/>
    </source>
</evidence>
<evidence type="ECO:0000259" key="2">
    <source>
        <dbReference type="Pfam" id="PF01321"/>
    </source>
</evidence>